<dbReference type="InterPro" id="IPR009071">
    <property type="entry name" value="HMG_box_dom"/>
</dbReference>
<evidence type="ECO:0000256" key="3">
    <source>
        <dbReference type="PROSITE-ProRule" id="PRU00267"/>
    </source>
</evidence>
<accession>A0ABP9Y5T6</accession>
<sequence>MKNSLYSKSTPFIRQLKPKLSLPKKTLPIQNLSFSNDLEGKTLIKIYPSQVLITSQELIEMIEEKKESIQVEKSACVLRENILVAIQNFACEEDTSVPISQDSVLPNVEPRRPTNAFILYRTALRKKIKSLFPSFSNNDISKFTGAMWKAADKEVKDKYIKQATECRILHKQMYPDFEYNTKKEISEKAVTYGEDYPFTSDNWDEYFNWCMQNVTTGIVTDETQPLDGTNLMPNYMDWNNLNITREVPFGSLLGEGYHENNEWKEVCNMVNQFFPEDSDQNTVIDEKLWLNIGGTELTNIEDISSAFYFKLNQIGSFEQH</sequence>
<dbReference type="PANTHER" id="PTHR10270">
    <property type="entry name" value="SOX TRANSCRIPTION FACTOR"/>
    <property type="match status" value="1"/>
</dbReference>
<reference evidence="5 6" key="1">
    <citation type="submission" date="2024-04" db="EMBL/GenBank/DDBJ databases">
        <title>genome sequences of Mucor flavus KT1a and Helicostylum pulchrum KT1b strains isolation_sourced from the surface of a dry-aged beef.</title>
        <authorList>
            <person name="Toyotome T."/>
            <person name="Hosono M."/>
            <person name="Torimaru M."/>
            <person name="Fukuda K."/>
            <person name="Mikami N."/>
        </authorList>
    </citation>
    <scope>NUCLEOTIDE SEQUENCE [LARGE SCALE GENOMIC DNA]</scope>
    <source>
        <strain evidence="5 6">KT1b</strain>
    </source>
</reference>
<dbReference type="InterPro" id="IPR050140">
    <property type="entry name" value="SRY-related_HMG-box_TF-like"/>
</dbReference>
<evidence type="ECO:0000256" key="1">
    <source>
        <dbReference type="ARBA" id="ARBA00023125"/>
    </source>
</evidence>
<keyword evidence="3" id="KW-0539">Nucleus</keyword>
<dbReference type="Gene3D" id="1.10.30.10">
    <property type="entry name" value="High mobility group box domain"/>
    <property type="match status" value="1"/>
</dbReference>
<dbReference type="InterPro" id="IPR036910">
    <property type="entry name" value="HMG_box_dom_sf"/>
</dbReference>
<evidence type="ECO:0000256" key="2">
    <source>
        <dbReference type="ARBA" id="ARBA00023163"/>
    </source>
</evidence>
<dbReference type="Proteomes" id="UP001476247">
    <property type="component" value="Unassembled WGS sequence"/>
</dbReference>
<dbReference type="CDD" id="cd01389">
    <property type="entry name" value="HMG-box_ROX1-like"/>
    <property type="match status" value="1"/>
</dbReference>
<dbReference type="Pfam" id="PF00505">
    <property type="entry name" value="HMG_box"/>
    <property type="match status" value="1"/>
</dbReference>
<dbReference type="PROSITE" id="PS50118">
    <property type="entry name" value="HMG_BOX_2"/>
    <property type="match status" value="1"/>
</dbReference>
<name>A0ABP9Y5T6_9FUNG</name>
<keyword evidence="6" id="KW-1185">Reference proteome</keyword>
<gene>
    <name evidence="5" type="ORF">HPULCUR_007805</name>
</gene>
<comment type="caution">
    <text evidence="5">The sequence shown here is derived from an EMBL/GenBank/DDBJ whole genome shotgun (WGS) entry which is preliminary data.</text>
</comment>
<feature type="domain" description="HMG box" evidence="4">
    <location>
        <begin position="110"/>
        <end position="178"/>
    </location>
</feature>
<dbReference type="SMART" id="SM00398">
    <property type="entry name" value="HMG"/>
    <property type="match status" value="1"/>
</dbReference>
<dbReference type="EMBL" id="BAABUJ010000022">
    <property type="protein sequence ID" value="GAA5802341.1"/>
    <property type="molecule type" value="Genomic_DNA"/>
</dbReference>
<keyword evidence="1 3" id="KW-0238">DNA-binding</keyword>
<organism evidence="5 6">
    <name type="scientific">Helicostylum pulchrum</name>
    <dbReference type="NCBI Taxonomy" id="562976"/>
    <lineage>
        <taxon>Eukaryota</taxon>
        <taxon>Fungi</taxon>
        <taxon>Fungi incertae sedis</taxon>
        <taxon>Mucoromycota</taxon>
        <taxon>Mucoromycotina</taxon>
        <taxon>Mucoromycetes</taxon>
        <taxon>Mucorales</taxon>
        <taxon>Mucorineae</taxon>
        <taxon>Mucoraceae</taxon>
        <taxon>Helicostylum</taxon>
    </lineage>
</organism>
<keyword evidence="2" id="KW-0804">Transcription</keyword>
<evidence type="ECO:0000313" key="5">
    <source>
        <dbReference type="EMBL" id="GAA5802341.1"/>
    </source>
</evidence>
<feature type="DNA-binding region" description="HMG box" evidence="3">
    <location>
        <begin position="110"/>
        <end position="178"/>
    </location>
</feature>
<evidence type="ECO:0000259" key="4">
    <source>
        <dbReference type="PROSITE" id="PS50118"/>
    </source>
</evidence>
<dbReference type="PANTHER" id="PTHR10270:SF161">
    <property type="entry name" value="SEX-DETERMINING REGION Y PROTEIN"/>
    <property type="match status" value="1"/>
</dbReference>
<dbReference type="SUPFAM" id="SSF47095">
    <property type="entry name" value="HMG-box"/>
    <property type="match status" value="1"/>
</dbReference>
<proteinExistence type="predicted"/>
<protein>
    <recommendedName>
        <fullName evidence="4">HMG box domain-containing protein</fullName>
    </recommendedName>
</protein>
<evidence type="ECO:0000313" key="6">
    <source>
        <dbReference type="Proteomes" id="UP001476247"/>
    </source>
</evidence>